<evidence type="ECO:0000256" key="1">
    <source>
        <dbReference type="SAM" id="Phobius"/>
    </source>
</evidence>
<dbReference type="PANTHER" id="PTHR38225">
    <property type="entry name" value="PROTEIN, PUTATIVE-RELATED"/>
    <property type="match status" value="1"/>
</dbReference>
<feature type="transmembrane region" description="Helical" evidence="1">
    <location>
        <begin position="93"/>
        <end position="119"/>
    </location>
</feature>
<dbReference type="Proteomes" id="UP000593564">
    <property type="component" value="Unassembled WGS sequence"/>
</dbReference>
<sequence length="123" mass="13873">MASLQTSFCSVIKPTSLTRARISLEVRAQSCRDEGRSSNIVDANLRVLRERIEEVRMKERLERCCTSENGWNYAPCYESKTKSSSESSHFCELFGLFTVNFGLTIVTATLCLCLVSLLVHTIQ</sequence>
<proteinExistence type="predicted"/>
<reference evidence="3" key="1">
    <citation type="journal article" date="2020" name="Nat. Commun.">
        <title>Genome assembly of wild tea tree DASZ reveals pedigree and selection history of tea varieties.</title>
        <authorList>
            <person name="Zhang W."/>
            <person name="Zhang Y."/>
            <person name="Qiu H."/>
            <person name="Guo Y."/>
            <person name="Wan H."/>
            <person name="Zhang X."/>
            <person name="Scossa F."/>
            <person name="Alseekh S."/>
            <person name="Zhang Q."/>
            <person name="Wang P."/>
            <person name="Xu L."/>
            <person name="Schmidt M.H."/>
            <person name="Jia X."/>
            <person name="Li D."/>
            <person name="Zhu A."/>
            <person name="Guo F."/>
            <person name="Chen W."/>
            <person name="Ni D."/>
            <person name="Usadel B."/>
            <person name="Fernie A.R."/>
            <person name="Wen W."/>
        </authorList>
    </citation>
    <scope>NUCLEOTIDE SEQUENCE [LARGE SCALE GENOMIC DNA]</scope>
    <source>
        <strain evidence="3">cv. G240</strain>
    </source>
</reference>
<protein>
    <submittedName>
        <fullName evidence="2">Uncharacterized protein</fullName>
    </submittedName>
</protein>
<evidence type="ECO:0000313" key="2">
    <source>
        <dbReference type="EMBL" id="KAF5958412.1"/>
    </source>
</evidence>
<comment type="caution">
    <text evidence="2">The sequence shown here is derived from an EMBL/GenBank/DDBJ whole genome shotgun (WGS) entry which is preliminary data.</text>
</comment>
<dbReference type="AlphaFoldDB" id="A0A7J7I020"/>
<organism evidence="2 3">
    <name type="scientific">Camellia sinensis</name>
    <name type="common">Tea plant</name>
    <name type="synonym">Thea sinensis</name>
    <dbReference type="NCBI Taxonomy" id="4442"/>
    <lineage>
        <taxon>Eukaryota</taxon>
        <taxon>Viridiplantae</taxon>
        <taxon>Streptophyta</taxon>
        <taxon>Embryophyta</taxon>
        <taxon>Tracheophyta</taxon>
        <taxon>Spermatophyta</taxon>
        <taxon>Magnoliopsida</taxon>
        <taxon>eudicotyledons</taxon>
        <taxon>Gunneridae</taxon>
        <taxon>Pentapetalae</taxon>
        <taxon>asterids</taxon>
        <taxon>Ericales</taxon>
        <taxon>Theaceae</taxon>
        <taxon>Camellia</taxon>
    </lineage>
</organism>
<keyword evidence="1" id="KW-0812">Transmembrane</keyword>
<reference evidence="2 3" key="2">
    <citation type="submission" date="2020-07" db="EMBL/GenBank/DDBJ databases">
        <title>Genome assembly of wild tea tree DASZ reveals pedigree and selection history of tea varieties.</title>
        <authorList>
            <person name="Zhang W."/>
        </authorList>
    </citation>
    <scope>NUCLEOTIDE SEQUENCE [LARGE SCALE GENOMIC DNA]</scope>
    <source>
        <strain evidence="3">cv. G240</strain>
        <tissue evidence="2">Leaf</tissue>
    </source>
</reference>
<name>A0A7J7I020_CAMSI</name>
<accession>A0A7J7I020</accession>
<keyword evidence="3" id="KW-1185">Reference proteome</keyword>
<evidence type="ECO:0000313" key="3">
    <source>
        <dbReference type="Proteomes" id="UP000593564"/>
    </source>
</evidence>
<gene>
    <name evidence="2" type="ORF">HYC85_005637</name>
</gene>
<dbReference type="EMBL" id="JACBKZ010000002">
    <property type="protein sequence ID" value="KAF5958412.1"/>
    <property type="molecule type" value="Genomic_DNA"/>
</dbReference>
<keyword evidence="1" id="KW-1133">Transmembrane helix</keyword>
<keyword evidence="1" id="KW-0472">Membrane</keyword>
<dbReference type="PANTHER" id="PTHR38225:SF4">
    <property type="entry name" value="PROTEIN, PUTATIVE-RELATED"/>
    <property type="match status" value="1"/>
</dbReference>